<evidence type="ECO:0000256" key="1">
    <source>
        <dbReference type="SAM" id="MobiDB-lite"/>
    </source>
</evidence>
<name>A0A068WYA9_ECHGR</name>
<gene>
    <name evidence="2" type="ORF">EgrG_002041800</name>
</gene>
<feature type="compositionally biased region" description="Basic and acidic residues" evidence="1">
    <location>
        <begin position="1"/>
        <end position="10"/>
    </location>
</feature>
<feature type="compositionally biased region" description="Polar residues" evidence="1">
    <location>
        <begin position="29"/>
        <end position="38"/>
    </location>
</feature>
<proteinExistence type="predicted"/>
<reference evidence="2" key="2">
    <citation type="submission" date="2014-06" db="EMBL/GenBank/DDBJ databases">
        <authorList>
            <person name="Aslett M."/>
        </authorList>
    </citation>
    <scope>NUCLEOTIDE SEQUENCE</scope>
</reference>
<evidence type="ECO:0000313" key="3">
    <source>
        <dbReference type="Proteomes" id="UP000492820"/>
    </source>
</evidence>
<evidence type="ECO:0000313" key="2">
    <source>
        <dbReference type="EMBL" id="CDS23466.1"/>
    </source>
</evidence>
<dbReference type="EMBL" id="LK028591">
    <property type="protein sequence ID" value="CDS23466.1"/>
    <property type="molecule type" value="Genomic_DNA"/>
</dbReference>
<sequence length="165" mass="18064">MSPKEGDSCRRTKRAKNAEQRGCQKTVDDIQSNSTLPTTKEKGSIVIPSPCLEMIEAIGVTVGKVDDDAQEIDYVDTSSIPSVWPLRSRCRLAGSYNLACMGSKKLYGFVELITEKLDASLESRTSETLKTFIDRTSSAPTWFNTAQRATLVKATGKPDPKGQLT</sequence>
<reference evidence="4" key="3">
    <citation type="submission" date="2020-10" db="UniProtKB">
        <authorList>
            <consortium name="WormBaseParasite"/>
        </authorList>
    </citation>
    <scope>IDENTIFICATION</scope>
</reference>
<feature type="region of interest" description="Disordered" evidence="1">
    <location>
        <begin position="1"/>
        <end position="42"/>
    </location>
</feature>
<accession>A0A068WYA9</accession>
<dbReference type="WBParaSite" id="EgrG_002041800">
    <property type="protein sequence ID" value="EgrG_002041800"/>
    <property type="gene ID" value="EgrG_002041800"/>
</dbReference>
<dbReference type="AlphaFoldDB" id="A0A068WYA9"/>
<reference evidence="2 3" key="1">
    <citation type="journal article" date="2013" name="Nature">
        <title>The genomes of four tapeworm species reveal adaptations to parasitism.</title>
        <authorList>
            <person name="Tsai I.J."/>
            <person name="Zarowiecki M."/>
            <person name="Holroyd N."/>
            <person name="Garciarrubio A."/>
            <person name="Sanchez-Flores A."/>
            <person name="Brooks K.L."/>
            <person name="Tracey A."/>
            <person name="Bobes R.J."/>
            <person name="Fragoso G."/>
            <person name="Sciutto E."/>
            <person name="Aslett M."/>
            <person name="Beasley H."/>
            <person name="Bennett H.M."/>
            <person name="Cai J."/>
            <person name="Camicia F."/>
            <person name="Clark R."/>
            <person name="Cucher M."/>
            <person name="De Silva N."/>
            <person name="Day T.A."/>
            <person name="Deplazes P."/>
            <person name="Estrada K."/>
            <person name="Fernandez C."/>
            <person name="Holland P.W."/>
            <person name="Hou J."/>
            <person name="Hu S."/>
            <person name="Huckvale T."/>
            <person name="Hung S.S."/>
            <person name="Kamenetzky L."/>
            <person name="Keane J.A."/>
            <person name="Kiss F."/>
            <person name="Koziol U."/>
            <person name="Lambert O."/>
            <person name="Liu K."/>
            <person name="Luo X."/>
            <person name="Luo Y."/>
            <person name="Macchiaroli N."/>
            <person name="Nichol S."/>
            <person name="Paps J."/>
            <person name="Parkinson J."/>
            <person name="Pouchkina-Stantcheva N."/>
            <person name="Riddiford N."/>
            <person name="Rosenzvit M."/>
            <person name="Salinas G."/>
            <person name="Wasmuth J.D."/>
            <person name="Zamanian M."/>
            <person name="Zheng Y."/>
            <person name="Cai X."/>
            <person name="Soberon X."/>
            <person name="Olson P.D."/>
            <person name="Laclette J.P."/>
            <person name="Brehm K."/>
            <person name="Berriman M."/>
            <person name="Garciarrubio A."/>
            <person name="Bobes R.J."/>
            <person name="Fragoso G."/>
            <person name="Sanchez-Flores A."/>
            <person name="Estrada K."/>
            <person name="Cevallos M.A."/>
            <person name="Morett E."/>
            <person name="Gonzalez V."/>
            <person name="Portillo T."/>
            <person name="Ochoa-Leyva A."/>
            <person name="Jose M.V."/>
            <person name="Sciutto E."/>
            <person name="Landa A."/>
            <person name="Jimenez L."/>
            <person name="Valdes V."/>
            <person name="Carrero J.C."/>
            <person name="Larralde C."/>
            <person name="Morales-Montor J."/>
            <person name="Limon-Lason J."/>
            <person name="Soberon X."/>
            <person name="Laclette J.P."/>
        </authorList>
    </citation>
    <scope>NUCLEOTIDE SEQUENCE [LARGE SCALE GENOMIC DNA]</scope>
</reference>
<organism evidence="2">
    <name type="scientific">Echinococcus granulosus</name>
    <name type="common">Hydatid tapeworm</name>
    <dbReference type="NCBI Taxonomy" id="6210"/>
    <lineage>
        <taxon>Eukaryota</taxon>
        <taxon>Metazoa</taxon>
        <taxon>Spiralia</taxon>
        <taxon>Lophotrochozoa</taxon>
        <taxon>Platyhelminthes</taxon>
        <taxon>Cestoda</taxon>
        <taxon>Eucestoda</taxon>
        <taxon>Cyclophyllidea</taxon>
        <taxon>Taeniidae</taxon>
        <taxon>Echinococcus</taxon>
        <taxon>Echinococcus granulosus group</taxon>
    </lineage>
</organism>
<dbReference type="Proteomes" id="UP000492820">
    <property type="component" value="Unassembled WGS sequence"/>
</dbReference>
<evidence type="ECO:0000313" key="4">
    <source>
        <dbReference type="WBParaSite" id="EgrG_002041800"/>
    </source>
</evidence>
<protein>
    <submittedName>
        <fullName evidence="2 4">Uncharacterized protein</fullName>
    </submittedName>
</protein>